<evidence type="ECO:0000313" key="2">
    <source>
        <dbReference type="EMBL" id="MRN52287.1"/>
    </source>
</evidence>
<feature type="domain" description="Ferric siderophore reductase C-terminal" evidence="1">
    <location>
        <begin position="6"/>
        <end position="22"/>
    </location>
</feature>
<dbReference type="GO" id="GO:0051537">
    <property type="term" value="F:2 iron, 2 sulfur cluster binding"/>
    <property type="evidence" value="ECO:0007669"/>
    <property type="project" value="InterPro"/>
</dbReference>
<dbReference type="InterPro" id="IPR024726">
    <property type="entry name" value="FhuF_C"/>
</dbReference>
<reference evidence="2 3" key="1">
    <citation type="submission" date="2019-11" db="EMBL/GenBank/DDBJ databases">
        <title>Paenibacillus monticola sp. nov., a novel PGPR strain isolated from mountain sample in China.</title>
        <authorList>
            <person name="Zhao Q."/>
            <person name="Li H.-P."/>
            <person name="Zhang J.-L."/>
        </authorList>
    </citation>
    <scope>NUCLEOTIDE SEQUENCE [LARGE SCALE GENOMIC DNA]</scope>
    <source>
        <strain evidence="2 3">LC-T2</strain>
    </source>
</reference>
<keyword evidence="3" id="KW-1185">Reference proteome</keyword>
<evidence type="ECO:0000259" key="1">
    <source>
        <dbReference type="Pfam" id="PF11575"/>
    </source>
</evidence>
<dbReference type="Proteomes" id="UP000463051">
    <property type="component" value="Unassembled WGS sequence"/>
</dbReference>
<dbReference type="AlphaFoldDB" id="A0A7X2H2D8"/>
<accession>A0A7X2H2D8</accession>
<gene>
    <name evidence="2" type="ORF">GJB61_04675</name>
</gene>
<evidence type="ECO:0000313" key="3">
    <source>
        <dbReference type="Proteomes" id="UP000463051"/>
    </source>
</evidence>
<proteinExistence type="predicted"/>
<organism evidence="2 3">
    <name type="scientific">Paenibacillus monticola</name>
    <dbReference type="NCBI Taxonomy" id="2666075"/>
    <lineage>
        <taxon>Bacteria</taxon>
        <taxon>Bacillati</taxon>
        <taxon>Bacillota</taxon>
        <taxon>Bacilli</taxon>
        <taxon>Bacillales</taxon>
        <taxon>Paenibacillaceae</taxon>
        <taxon>Paenibacillus</taxon>
    </lineage>
</organism>
<sequence>MKGPTCLAYQLRADHGYCSSCPILFRVGYRGTA</sequence>
<dbReference type="Pfam" id="PF11575">
    <property type="entry name" value="FhuF_C"/>
    <property type="match status" value="1"/>
</dbReference>
<protein>
    <recommendedName>
        <fullName evidence="1">Ferric siderophore reductase C-terminal domain-containing protein</fullName>
    </recommendedName>
</protein>
<comment type="caution">
    <text evidence="2">The sequence shown here is derived from an EMBL/GenBank/DDBJ whole genome shotgun (WGS) entry which is preliminary data.</text>
</comment>
<dbReference type="EMBL" id="WJXB01000002">
    <property type="protein sequence ID" value="MRN52287.1"/>
    <property type="molecule type" value="Genomic_DNA"/>
</dbReference>
<name>A0A7X2H2D8_9BACL</name>